<comment type="caution">
    <text evidence="6">The sequence shown here is derived from an EMBL/GenBank/DDBJ whole genome shotgun (WGS) entry which is preliminary data.</text>
</comment>
<dbReference type="InterPro" id="IPR023198">
    <property type="entry name" value="PGP-like_dom2"/>
</dbReference>
<dbReference type="SFLD" id="SFLDS00003">
    <property type="entry name" value="Haloacid_Dehalogenase"/>
    <property type="match status" value="1"/>
</dbReference>
<evidence type="ECO:0000313" key="6">
    <source>
        <dbReference type="EMBL" id="NLZ24225.1"/>
    </source>
</evidence>
<evidence type="ECO:0000313" key="7">
    <source>
        <dbReference type="Proteomes" id="UP000564033"/>
    </source>
</evidence>
<dbReference type="GO" id="GO:0003824">
    <property type="term" value="F:catalytic activity"/>
    <property type="evidence" value="ECO:0007669"/>
    <property type="project" value="UniProtKB-ARBA"/>
</dbReference>
<comment type="similarity">
    <text evidence="2">Belongs to the HAD-like hydrolase superfamily. CbbY/CbbZ/Gph/YieH family.</text>
</comment>
<dbReference type="InterPro" id="IPR036412">
    <property type="entry name" value="HAD-like_sf"/>
</dbReference>
<gene>
    <name evidence="6" type="ORF">GX888_00535</name>
</gene>
<dbReference type="CDD" id="cd07505">
    <property type="entry name" value="HAD_BPGM-like"/>
    <property type="match status" value="1"/>
</dbReference>
<dbReference type="Gene3D" id="3.40.50.1000">
    <property type="entry name" value="HAD superfamily/HAD-like"/>
    <property type="match status" value="1"/>
</dbReference>
<evidence type="ECO:0000256" key="1">
    <source>
        <dbReference type="ARBA" id="ARBA00001946"/>
    </source>
</evidence>
<evidence type="ECO:0000256" key="5">
    <source>
        <dbReference type="ARBA" id="ARBA00023277"/>
    </source>
</evidence>
<dbReference type="Proteomes" id="UP000564033">
    <property type="component" value="Unassembled WGS sequence"/>
</dbReference>
<dbReference type="Pfam" id="PF13419">
    <property type="entry name" value="HAD_2"/>
    <property type="match status" value="1"/>
</dbReference>
<dbReference type="EMBL" id="JAAZIL010000012">
    <property type="protein sequence ID" value="NLZ24225.1"/>
    <property type="molecule type" value="Genomic_DNA"/>
</dbReference>
<accession>A0A847VCU1</accession>
<reference evidence="6 7" key="1">
    <citation type="journal article" date="2020" name="Biotechnol. Biofuels">
        <title>New insights from the biogas microbiome by comprehensive genome-resolved metagenomics of nearly 1600 species originating from multiple anaerobic digesters.</title>
        <authorList>
            <person name="Campanaro S."/>
            <person name="Treu L."/>
            <person name="Rodriguez-R L.M."/>
            <person name="Kovalovszki A."/>
            <person name="Ziels R.M."/>
            <person name="Maus I."/>
            <person name="Zhu X."/>
            <person name="Kougias P.G."/>
            <person name="Basile A."/>
            <person name="Luo G."/>
            <person name="Schluter A."/>
            <person name="Konstantinidis K.T."/>
            <person name="Angelidaki I."/>
        </authorList>
    </citation>
    <scope>NUCLEOTIDE SEQUENCE [LARGE SCALE GENOMIC DNA]</scope>
    <source>
        <strain evidence="6">AS19jrsBPTG_9</strain>
    </source>
</reference>
<dbReference type="InterPro" id="IPR006439">
    <property type="entry name" value="HAD-SF_hydro_IA"/>
</dbReference>
<dbReference type="GO" id="GO:0046872">
    <property type="term" value="F:metal ion binding"/>
    <property type="evidence" value="ECO:0007669"/>
    <property type="project" value="UniProtKB-KW"/>
</dbReference>
<comment type="cofactor">
    <cofactor evidence="1">
        <name>Mg(2+)</name>
        <dbReference type="ChEBI" id="CHEBI:18420"/>
    </cofactor>
</comment>
<dbReference type="InterPro" id="IPR051600">
    <property type="entry name" value="Beta-PGM-like"/>
</dbReference>
<keyword evidence="4" id="KW-0460">Magnesium</keyword>
<dbReference type="AlphaFoldDB" id="A0A847VCU1"/>
<evidence type="ECO:0000256" key="3">
    <source>
        <dbReference type="ARBA" id="ARBA00022723"/>
    </source>
</evidence>
<dbReference type="NCBIfam" id="TIGR01509">
    <property type="entry name" value="HAD-SF-IA-v3"/>
    <property type="match status" value="1"/>
</dbReference>
<name>A0A847VCU1_9BACT</name>
<organism evidence="6 7">
    <name type="scientific">Candidatus Dojkabacteria bacterium</name>
    <dbReference type="NCBI Taxonomy" id="2099670"/>
    <lineage>
        <taxon>Bacteria</taxon>
        <taxon>Candidatus Dojkabacteria</taxon>
    </lineage>
</organism>
<evidence type="ECO:0000256" key="2">
    <source>
        <dbReference type="ARBA" id="ARBA00006171"/>
    </source>
</evidence>
<dbReference type="PANTHER" id="PTHR46193:SF18">
    <property type="entry name" value="HEXITOL PHOSPHATASE B"/>
    <property type="match status" value="1"/>
</dbReference>
<evidence type="ECO:0000256" key="4">
    <source>
        <dbReference type="ARBA" id="ARBA00022842"/>
    </source>
</evidence>
<dbReference type="InterPro" id="IPR041492">
    <property type="entry name" value="HAD_2"/>
</dbReference>
<keyword evidence="3" id="KW-0479">Metal-binding</keyword>
<protein>
    <submittedName>
        <fullName evidence="6">HAD family phosphatase</fullName>
    </submittedName>
</protein>
<dbReference type="InterPro" id="IPR023214">
    <property type="entry name" value="HAD_sf"/>
</dbReference>
<dbReference type="SFLD" id="SFLDG01129">
    <property type="entry name" value="C1.5:_HAD__Beta-PGM__Phosphata"/>
    <property type="match status" value="1"/>
</dbReference>
<dbReference type="SUPFAM" id="SSF56784">
    <property type="entry name" value="HAD-like"/>
    <property type="match status" value="1"/>
</dbReference>
<dbReference type="Gene3D" id="1.10.150.240">
    <property type="entry name" value="Putative phosphatase, domain 2"/>
    <property type="match status" value="1"/>
</dbReference>
<sequence length="230" mass="27103">MNTRYKIEEIKEIVGNAKAFLFDFDGTLINLDKLNVDGFAYVLKDMFNLDFTRDDFMKYISGRAAQNGLVEYLDQHKIENYSTKEIVSEFYIHKNRLIEERIEEEIYLMPGVHKFLEYYSKSKRNIIITSSRTEYVKKMLSYYSVYSYFERVFDRYSTVRGKPGPEPFLNGLEYLKLDSSECIAFEDSFYGLQSAKGAGIFTVGIMNEGWNDDFVYQLGDYTIQDYRELI</sequence>
<proteinExistence type="inferred from homology"/>
<dbReference type="PANTHER" id="PTHR46193">
    <property type="entry name" value="6-PHOSPHOGLUCONATE PHOSPHATASE"/>
    <property type="match status" value="1"/>
</dbReference>
<keyword evidence="5" id="KW-0119">Carbohydrate metabolism</keyword>